<name>A0A8T4IGJ3_9SPHN</name>
<dbReference type="AlphaFoldDB" id="A0A8T4IGJ3"/>
<organism evidence="2 3">
    <name type="scientific">Stakelama marina</name>
    <dbReference type="NCBI Taxonomy" id="2826939"/>
    <lineage>
        <taxon>Bacteria</taxon>
        <taxon>Pseudomonadati</taxon>
        <taxon>Pseudomonadota</taxon>
        <taxon>Alphaproteobacteria</taxon>
        <taxon>Sphingomonadales</taxon>
        <taxon>Sphingomonadaceae</taxon>
        <taxon>Stakelama</taxon>
    </lineage>
</organism>
<protein>
    <recommendedName>
        <fullName evidence="4">Lipoprotein</fullName>
    </recommendedName>
</protein>
<evidence type="ECO:0000313" key="2">
    <source>
        <dbReference type="EMBL" id="MBR0552185.1"/>
    </source>
</evidence>
<gene>
    <name evidence="2" type="ORF">J7S20_06695</name>
</gene>
<feature type="signal peptide" evidence="1">
    <location>
        <begin position="1"/>
        <end position="24"/>
    </location>
</feature>
<comment type="caution">
    <text evidence="2">The sequence shown here is derived from an EMBL/GenBank/DDBJ whole genome shotgun (WGS) entry which is preliminary data.</text>
</comment>
<dbReference type="EMBL" id="JAGRQC010000002">
    <property type="protein sequence ID" value="MBR0552185.1"/>
    <property type="molecule type" value="Genomic_DNA"/>
</dbReference>
<dbReference type="PROSITE" id="PS51257">
    <property type="entry name" value="PROKAR_LIPOPROTEIN"/>
    <property type="match status" value="1"/>
</dbReference>
<keyword evidence="3" id="KW-1185">Reference proteome</keyword>
<dbReference type="Proteomes" id="UP000676996">
    <property type="component" value="Unassembled WGS sequence"/>
</dbReference>
<feature type="chain" id="PRO_5035768587" description="Lipoprotein" evidence="1">
    <location>
        <begin position="25"/>
        <end position="137"/>
    </location>
</feature>
<dbReference type="RefSeq" id="WP_284053479.1">
    <property type="nucleotide sequence ID" value="NZ_JAGRQC010000002.1"/>
</dbReference>
<evidence type="ECO:0000313" key="3">
    <source>
        <dbReference type="Proteomes" id="UP000676996"/>
    </source>
</evidence>
<keyword evidence="1" id="KW-0732">Signal</keyword>
<sequence>MARAGLLIASILAFGLAACGGNDAEPAPAADNVGAANAVSQAGDTIPQRFAGTWDTSADACTRPDSEMRLVVSRDRLKFYAGTARVRLVTRADGELVVAATLDSEGMTEERQYRLSLSDDGKLRVVADAARTIRVRC</sequence>
<proteinExistence type="predicted"/>
<accession>A0A8T4IGJ3</accession>
<evidence type="ECO:0008006" key="4">
    <source>
        <dbReference type="Google" id="ProtNLM"/>
    </source>
</evidence>
<reference evidence="2" key="1">
    <citation type="submission" date="2021-04" db="EMBL/GenBank/DDBJ databases">
        <title>Ouciella asimina sp. nov., isolated from the surface seawater in the hydrothermal field of Okinawa Trough.</title>
        <authorList>
            <person name="Shuang W."/>
        </authorList>
    </citation>
    <scope>NUCLEOTIDE SEQUENCE</scope>
    <source>
        <strain evidence="2">LXI357</strain>
    </source>
</reference>
<evidence type="ECO:0000256" key="1">
    <source>
        <dbReference type="SAM" id="SignalP"/>
    </source>
</evidence>